<proteinExistence type="predicted"/>
<dbReference type="Proteomes" id="UP001241377">
    <property type="component" value="Unassembled WGS sequence"/>
</dbReference>
<evidence type="ECO:0000313" key="1">
    <source>
        <dbReference type="EMBL" id="KAJ9102648.1"/>
    </source>
</evidence>
<comment type="caution">
    <text evidence="1">The sequence shown here is derived from an EMBL/GenBank/DDBJ whole genome shotgun (WGS) entry which is preliminary data.</text>
</comment>
<organism evidence="1 2">
    <name type="scientific">Naganishia cerealis</name>
    <dbReference type="NCBI Taxonomy" id="610337"/>
    <lineage>
        <taxon>Eukaryota</taxon>
        <taxon>Fungi</taxon>
        <taxon>Dikarya</taxon>
        <taxon>Basidiomycota</taxon>
        <taxon>Agaricomycotina</taxon>
        <taxon>Tremellomycetes</taxon>
        <taxon>Filobasidiales</taxon>
        <taxon>Filobasidiaceae</taxon>
        <taxon>Naganishia</taxon>
    </lineage>
</organism>
<sequence length="1160" mass="127846">MDSVMDTPMMELELSARPEALLPHERMSVEDRPRRQSSTPSLANRVHPPQSEDEWVEFIDNYIRYGFVTQSELFLPADNQIKEHSPTTSGDVTPMQETFEFTMQTEANIENAVPAAMDISPKALNAGTAPMGLPTIRRPSSSKGDSDDCTKQCHTMSSCSTGSMSGSGAFSESRRSEAQRVKKFYEQNGFLCAPAQLPRDAKKRLRAIRRLGFDGKDLSAMRRPTLDRYTKLLTLILKAKMSTVTILGSETQVFPSEVGLGINRLGMDLGICTHTALSTGKPLVIENADNDWRFSKHPMVLSGTIKSYCGAPLRQGKSAAIIGTLCVIDDKPRPDFNSDVQEMVKELAACVSNELELLAKAEEQKLAQRMHNVASRFSQQWLQSTSSLTRTINRQKANGRAHKGKKQVNIAMSESEREPDEQISIYDEACQYVSETIKRAIPPIPQSKEQPHSGRQNGFWQTDGPESFSSGSAGGIVSSPVEEAPEGDFSAQEDIPMETLKPQVYHVPIRSSSTGNLSLKDGDMARAGILGCSDKDFSPPQNMSQILMTTIVHNLQSRKIWYEAGDGDVDVDGDGDSEEADIKLLLGKDSAALVLPVFDHRGQIPFLFVACSSDDIFAYDAAALSFITMDESQRAFATMANHELKTPLHRKSFVLIDKILMCAHDLRETLEIGLDESRTPTMSEKTEMFKLCDIILAGAEKTQGILTAVVEYHANADRSTERQFALQMRTADDSEEVEDILTEALHDAVEQEKLKKAALGQDLSLVETIVEIVPRKTGWKIARDSGTIKKVLEYLLVNAYHATTEGYILITCEDTSQQGNLTTGYDDATATVRIRVKDTGCGMPKEFHESGEIFDPFTKVDKFSSGAGLGVTLAKRTIDAMGGSIYYESLPGKGTLVTIEVPLPIEPGQDAVNNASSKVKLTRIRCALLGFQDSSQFGIHVVGDFLKRKLERRNVEICEPEEADIIIIEERALNEESVKIDMIPEGNNPSENTPVTEAATDAGEALAVSPIQEVMATALEADLHAIKQCIPASELKVLIVEDNAINRQVLARMIKKLGYPYEEAEDGVVGVEKYKTFRPSLVLMDIDMPRKDGFGASADIRAYEAKLHIPKAPIVAVTAIRDDAAIARGKIECKIDHWLVKPLGLKLLTEKITELYDIQR</sequence>
<gene>
    <name evidence="1" type="ORF">QFC19_004757</name>
</gene>
<accession>A0ACC2VU44</accession>
<evidence type="ECO:0000313" key="2">
    <source>
        <dbReference type="Proteomes" id="UP001241377"/>
    </source>
</evidence>
<reference evidence="1" key="1">
    <citation type="submission" date="2023-04" db="EMBL/GenBank/DDBJ databases">
        <title>Draft Genome sequencing of Naganishia species isolated from polar environments using Oxford Nanopore Technology.</title>
        <authorList>
            <person name="Leo P."/>
            <person name="Venkateswaran K."/>
        </authorList>
    </citation>
    <scope>NUCLEOTIDE SEQUENCE</scope>
    <source>
        <strain evidence="1">MNA-CCFEE 5261</strain>
    </source>
</reference>
<protein>
    <submittedName>
        <fullName evidence="1">Uncharacterized protein</fullName>
    </submittedName>
</protein>
<name>A0ACC2VU44_9TREE</name>
<keyword evidence="2" id="KW-1185">Reference proteome</keyword>
<dbReference type="EMBL" id="JASBWR010000051">
    <property type="protein sequence ID" value="KAJ9102648.1"/>
    <property type="molecule type" value="Genomic_DNA"/>
</dbReference>